<evidence type="ECO:0000259" key="7">
    <source>
        <dbReference type="Pfam" id="PF00122"/>
    </source>
</evidence>
<keyword evidence="9" id="KW-1185">Reference proteome</keyword>
<keyword evidence="2 6" id="KW-0812">Transmembrane</keyword>
<dbReference type="InterPro" id="IPR059000">
    <property type="entry name" value="ATPase_P-type_domA"/>
</dbReference>
<evidence type="ECO:0000313" key="8">
    <source>
        <dbReference type="EMBL" id="MFI5676587.1"/>
    </source>
</evidence>
<dbReference type="Pfam" id="PF00122">
    <property type="entry name" value="E1-E2_ATPase"/>
    <property type="match status" value="1"/>
</dbReference>
<dbReference type="SUPFAM" id="SSF81653">
    <property type="entry name" value="Calcium ATPase, transduction domain A"/>
    <property type="match status" value="1"/>
</dbReference>
<dbReference type="InterPro" id="IPR023214">
    <property type="entry name" value="HAD_sf"/>
</dbReference>
<feature type="transmembrane region" description="Helical" evidence="6">
    <location>
        <begin position="231"/>
        <end position="250"/>
    </location>
</feature>
<dbReference type="PROSITE" id="PS00154">
    <property type="entry name" value="ATPASE_E1_E2"/>
    <property type="match status" value="1"/>
</dbReference>
<accession>A0ABW7Y2J8</accession>
<dbReference type="SUPFAM" id="SSF56784">
    <property type="entry name" value="HAD-like"/>
    <property type="match status" value="1"/>
</dbReference>
<dbReference type="PANTHER" id="PTHR42861">
    <property type="entry name" value="CALCIUM-TRANSPORTING ATPASE"/>
    <property type="match status" value="1"/>
</dbReference>
<keyword evidence="4 6" id="KW-1133">Transmembrane helix</keyword>
<feature type="transmembrane region" description="Helical" evidence="6">
    <location>
        <begin position="707"/>
        <end position="727"/>
    </location>
</feature>
<dbReference type="SUPFAM" id="SSF81660">
    <property type="entry name" value="Metal cation-transporting ATPase, ATP-binding domain N"/>
    <property type="match status" value="1"/>
</dbReference>
<name>A0ABW7Y2J8_STRCE</name>
<dbReference type="EMBL" id="JBITDC010000006">
    <property type="protein sequence ID" value="MFI5676587.1"/>
    <property type="molecule type" value="Genomic_DNA"/>
</dbReference>
<evidence type="ECO:0000256" key="1">
    <source>
        <dbReference type="ARBA" id="ARBA00004651"/>
    </source>
</evidence>
<feature type="transmembrane region" description="Helical" evidence="6">
    <location>
        <begin position="82"/>
        <end position="99"/>
    </location>
</feature>
<evidence type="ECO:0000256" key="3">
    <source>
        <dbReference type="ARBA" id="ARBA00022967"/>
    </source>
</evidence>
<gene>
    <name evidence="8" type="ORF">ACIA8P_18220</name>
</gene>
<dbReference type="SFLD" id="SFLDS00003">
    <property type="entry name" value="Haloacid_Dehalogenase"/>
    <property type="match status" value="1"/>
</dbReference>
<dbReference type="Gene3D" id="2.70.150.10">
    <property type="entry name" value="Calcium-transporting ATPase, cytoplasmic transduction domain A"/>
    <property type="match status" value="1"/>
</dbReference>
<feature type="transmembrane region" description="Helical" evidence="6">
    <location>
        <begin position="57"/>
        <end position="76"/>
    </location>
</feature>
<feature type="transmembrane region" description="Helical" evidence="6">
    <location>
        <begin position="767"/>
        <end position="787"/>
    </location>
</feature>
<dbReference type="NCBIfam" id="TIGR01494">
    <property type="entry name" value="ATPase_P-type"/>
    <property type="match status" value="2"/>
</dbReference>
<protein>
    <submittedName>
        <fullName evidence="8">Cation-translocating P-type ATPase</fullName>
    </submittedName>
</protein>
<dbReference type="InterPro" id="IPR008250">
    <property type="entry name" value="ATPase_P-typ_transduc_dom_A_sf"/>
</dbReference>
<dbReference type="Proteomes" id="UP001612415">
    <property type="component" value="Unassembled WGS sequence"/>
</dbReference>
<organism evidence="8 9">
    <name type="scientific">Streptomyces cellulosae</name>
    <dbReference type="NCBI Taxonomy" id="1968"/>
    <lineage>
        <taxon>Bacteria</taxon>
        <taxon>Bacillati</taxon>
        <taxon>Actinomycetota</taxon>
        <taxon>Actinomycetes</taxon>
        <taxon>Kitasatosporales</taxon>
        <taxon>Streptomycetaceae</taxon>
        <taxon>Streptomyces</taxon>
    </lineage>
</organism>
<evidence type="ECO:0000256" key="6">
    <source>
        <dbReference type="SAM" id="Phobius"/>
    </source>
</evidence>
<reference evidence="8 9" key="1">
    <citation type="submission" date="2024-10" db="EMBL/GenBank/DDBJ databases">
        <title>The Natural Products Discovery Center: Release of the First 8490 Sequenced Strains for Exploring Actinobacteria Biosynthetic Diversity.</title>
        <authorList>
            <person name="Kalkreuter E."/>
            <person name="Kautsar S.A."/>
            <person name="Yang D."/>
            <person name="Bader C.D."/>
            <person name="Teijaro C.N."/>
            <person name="Fluegel L."/>
            <person name="Davis C.M."/>
            <person name="Simpson J.R."/>
            <person name="Lauterbach L."/>
            <person name="Steele A.D."/>
            <person name="Gui C."/>
            <person name="Meng S."/>
            <person name="Li G."/>
            <person name="Viehrig K."/>
            <person name="Ye F."/>
            <person name="Su P."/>
            <person name="Kiefer A.F."/>
            <person name="Nichols A."/>
            <person name="Cepeda A.J."/>
            <person name="Yan W."/>
            <person name="Fan B."/>
            <person name="Jiang Y."/>
            <person name="Adhikari A."/>
            <person name="Zheng C.-J."/>
            <person name="Schuster L."/>
            <person name="Cowan T.M."/>
            <person name="Smanski M.J."/>
            <person name="Chevrette M.G."/>
            <person name="De Carvalho L.P.S."/>
            <person name="Shen B."/>
        </authorList>
    </citation>
    <scope>NUCLEOTIDE SEQUENCE [LARGE SCALE GENOMIC DNA]</scope>
    <source>
        <strain evidence="8 9">NPDC051599</strain>
    </source>
</reference>
<feature type="transmembrane region" description="Helical" evidence="6">
    <location>
        <begin position="609"/>
        <end position="628"/>
    </location>
</feature>
<keyword evidence="3" id="KW-1278">Translocase</keyword>
<comment type="caution">
    <text evidence="8">The sequence shown here is derived from an EMBL/GenBank/DDBJ whole genome shotgun (WGS) entry which is preliminary data.</text>
</comment>
<dbReference type="InterPro" id="IPR018303">
    <property type="entry name" value="ATPase_P-typ_P_site"/>
</dbReference>
<keyword evidence="5 6" id="KW-0472">Membrane</keyword>
<evidence type="ECO:0000256" key="2">
    <source>
        <dbReference type="ARBA" id="ARBA00022692"/>
    </source>
</evidence>
<dbReference type="Gene3D" id="1.20.1110.10">
    <property type="entry name" value="Calcium-transporting ATPase, transmembrane domain"/>
    <property type="match status" value="1"/>
</dbReference>
<dbReference type="Gene3D" id="3.40.50.1000">
    <property type="entry name" value="HAD superfamily/HAD-like"/>
    <property type="match status" value="1"/>
</dbReference>
<feature type="transmembrane region" description="Helical" evidence="6">
    <location>
        <begin position="734"/>
        <end position="755"/>
    </location>
</feature>
<dbReference type="InterPro" id="IPR036412">
    <property type="entry name" value="HAD-like_sf"/>
</dbReference>
<dbReference type="PRINTS" id="PR00119">
    <property type="entry name" value="CATATPASE"/>
</dbReference>
<comment type="subcellular location">
    <subcellularLocation>
        <location evidence="1">Cell membrane</location>
        <topology evidence="1">Multi-pass membrane protein</topology>
    </subcellularLocation>
</comment>
<dbReference type="SFLD" id="SFLDF00027">
    <property type="entry name" value="p-type_atpase"/>
    <property type="match status" value="1"/>
</dbReference>
<feature type="transmembrane region" description="Helical" evidence="6">
    <location>
        <begin position="673"/>
        <end position="695"/>
    </location>
</feature>
<feature type="domain" description="P-type ATPase A" evidence="7">
    <location>
        <begin position="117"/>
        <end position="210"/>
    </location>
</feature>
<evidence type="ECO:0000256" key="5">
    <source>
        <dbReference type="ARBA" id="ARBA00023136"/>
    </source>
</evidence>
<dbReference type="InterPro" id="IPR001757">
    <property type="entry name" value="P_typ_ATPase"/>
</dbReference>
<dbReference type="PRINTS" id="PR00120">
    <property type="entry name" value="HATPASE"/>
</dbReference>
<feature type="transmembrane region" description="Helical" evidence="6">
    <location>
        <begin position="270"/>
        <end position="289"/>
    </location>
</feature>
<proteinExistence type="predicted"/>
<evidence type="ECO:0000313" key="9">
    <source>
        <dbReference type="Proteomes" id="UP001612415"/>
    </source>
</evidence>
<dbReference type="SUPFAM" id="SSF81665">
    <property type="entry name" value="Calcium ATPase, transmembrane domain M"/>
    <property type="match status" value="1"/>
</dbReference>
<dbReference type="SFLD" id="SFLDG00002">
    <property type="entry name" value="C1.7:_P-type_atpase_like"/>
    <property type="match status" value="1"/>
</dbReference>
<evidence type="ECO:0000256" key="4">
    <source>
        <dbReference type="ARBA" id="ARBA00022989"/>
    </source>
</evidence>
<dbReference type="Gene3D" id="3.40.1110.10">
    <property type="entry name" value="Calcium-transporting ATPase, cytoplasmic domain N"/>
    <property type="match status" value="1"/>
</dbReference>
<dbReference type="RefSeq" id="WP_398657310.1">
    <property type="nucleotide sequence ID" value="NZ_JBITDC010000006.1"/>
</dbReference>
<dbReference type="InterPro" id="IPR023299">
    <property type="entry name" value="ATPase_P-typ_cyto_dom_N"/>
</dbReference>
<dbReference type="Pfam" id="PF00702">
    <property type="entry name" value="Hydrolase"/>
    <property type="match status" value="1"/>
</dbReference>
<feature type="transmembrane region" description="Helical" evidence="6">
    <location>
        <begin position="640"/>
        <end position="661"/>
    </location>
</feature>
<dbReference type="InterPro" id="IPR044492">
    <property type="entry name" value="P_typ_ATPase_HD_dom"/>
</dbReference>
<dbReference type="InterPro" id="IPR023298">
    <property type="entry name" value="ATPase_P-typ_TM_dom_sf"/>
</dbReference>
<sequence length="796" mass="84973">MTHIDAGAELHPVHPTTAPAVTGLTAAEVAERVARGQVNDVPVRSSRSLTEIVRANIFTRFNAIIGVLWVIMLAVAPIQDSLFGFVILANTGIGIIQEWRAKQTLDSLAVIGEARPTVRRDGTASQVATSDIVLDDLIEIGPGDKAVVDGVCVEADGLEIDESLLTGEADPVVKRPGDQIMSGSFVVAGGGAFQATKVGREAYAAQLAEEASRFTLVHSELRSGISTILKYVTWMMVPTAIGLVISQLFVKDNDLKDSIARTVGGIVPMIPEGLVLLTSVAFAIGVIRLGRKQCLVQELPAIEGLARVDTVCLDKTGTLTEGGMDVTEVRTLGGGDESYVRKVLGAFGESDPRPNASLQAIIDTYPDVEDWRCTESLPFSSARKYSGASFSEGNGESSTWLLGAPDVLLPDDDPALAETGRLNEQGLRVLLLARASRDLGDPEIAAGARPTALVVLEQRLRPDAAHTLRYFAEQDVHAKVISGDNAVSVGAVAAKLGLDGSTVDARRLPADRDGMAEALDEGTVFGRVTPQQKRDMVGALQSRGHTVAMTGDGVNDVLALKDADIGVAMGSGSEATRAVAQIVLLDNSFATLPSVVAEGRRVIGNITRVATLFLVKTVYSVLLAVFVVCWQVEYPFLPRHLTLLSTLTIGIPAFFLALAPNKERAQPHFVRRVMRYSVPGGVIAAVATFVTYLIARHHYTGGGALDAETSAATLTLFLISMWVLAIIARPYTWWRVALVVAMGAAFLLVLVVPWLQDFFALKLVGMTMPWIAVGISVVAAVALEVAWKWVDRRVRA</sequence>